<dbReference type="InterPro" id="IPR004408">
    <property type="entry name" value="Biotin_CoA_COase_ligase"/>
</dbReference>
<keyword evidence="4" id="KW-1185">Reference proteome</keyword>
<dbReference type="InterPro" id="IPR045864">
    <property type="entry name" value="aa-tRNA-synth_II/BPL/LPL"/>
</dbReference>
<dbReference type="GO" id="GO:0004077">
    <property type="term" value="F:biotin--[biotin carboxyl-carrier protein] ligase activity"/>
    <property type="evidence" value="ECO:0007669"/>
    <property type="project" value="UniProtKB-EC"/>
</dbReference>
<dbReference type="NCBIfam" id="TIGR00121">
    <property type="entry name" value="birA_ligase"/>
    <property type="match status" value="1"/>
</dbReference>
<dbReference type="CDD" id="cd16442">
    <property type="entry name" value="BPL"/>
    <property type="match status" value="1"/>
</dbReference>
<dbReference type="GO" id="GO:0005737">
    <property type="term" value="C:cytoplasm"/>
    <property type="evidence" value="ECO:0007669"/>
    <property type="project" value="TreeGrafter"/>
</dbReference>
<accession>A0A1R0F7B8</accession>
<feature type="domain" description="BPL/LPL catalytic" evidence="2">
    <location>
        <begin position="1"/>
        <end position="191"/>
    </location>
</feature>
<keyword evidence="1 3" id="KW-0436">Ligase</keyword>
<name>A0A1R0F7B8_9HYPH</name>
<evidence type="ECO:0000256" key="1">
    <source>
        <dbReference type="ARBA" id="ARBA00022598"/>
    </source>
</evidence>
<dbReference type="EC" id="6.3.4.15" evidence="3"/>
<dbReference type="PROSITE" id="PS51733">
    <property type="entry name" value="BPL_LPL_CATALYTIC"/>
    <property type="match status" value="1"/>
</dbReference>
<evidence type="ECO:0000259" key="2">
    <source>
        <dbReference type="PROSITE" id="PS51733"/>
    </source>
</evidence>
<organism evidence="3 4">
    <name type="scientific">Bartonella apis</name>
    <dbReference type="NCBI Taxonomy" id="1686310"/>
    <lineage>
        <taxon>Bacteria</taxon>
        <taxon>Pseudomonadati</taxon>
        <taxon>Pseudomonadota</taxon>
        <taxon>Alphaproteobacteria</taxon>
        <taxon>Hyphomicrobiales</taxon>
        <taxon>Bartonellaceae</taxon>
        <taxon>Bartonella</taxon>
    </lineage>
</organism>
<gene>
    <name evidence="3" type="ORF">PEB0149_002690</name>
</gene>
<reference evidence="3 4" key="1">
    <citation type="submission" date="2016-12" db="EMBL/GenBank/DDBJ databases">
        <title>Comparative genomics of Bartonella apis.</title>
        <authorList>
            <person name="Engel P."/>
        </authorList>
    </citation>
    <scope>NUCLEOTIDE SEQUENCE [LARGE SCALE GENOMIC DNA]</scope>
    <source>
        <strain evidence="3 4">PEB0149</strain>
    </source>
</reference>
<dbReference type="Gene3D" id="3.30.930.10">
    <property type="entry name" value="Bira Bifunctional Protein, Domain 2"/>
    <property type="match status" value="1"/>
</dbReference>
<sequence length="265" mass="29222">MQFSLSRFAKEHRYKVESYESVDSTNRVALAKAQDDEDRLWIVSDEQTAGRARRGRQWSSPKGDLYASLLLTRNIAPENAAELGFVAGVSLAEAVKNVLAHNRVASDIVTLKWPNDMLLKDAKASGILLELQHLPQSRYAVVVGIGVNIIHVYKDAPYATEAVGNMGVKTNSADVFELLSTCWAENYDLYLSPNGREIIRNKWLGYAAHLGEELTITGNSRVIKGIFSGLDEKFNCIVTDCYGVETKVSAGDVHFGNVASLNAER</sequence>
<evidence type="ECO:0000313" key="3">
    <source>
        <dbReference type="EMBL" id="OLY42856.1"/>
    </source>
</evidence>
<dbReference type="SUPFAM" id="SSF55681">
    <property type="entry name" value="Class II aaRS and biotin synthetases"/>
    <property type="match status" value="1"/>
</dbReference>
<dbReference type="Proteomes" id="UP000187344">
    <property type="component" value="Unassembled WGS sequence"/>
</dbReference>
<dbReference type="InterPro" id="IPR004143">
    <property type="entry name" value="BPL_LPL_catalytic"/>
</dbReference>
<dbReference type="PANTHER" id="PTHR12835">
    <property type="entry name" value="BIOTIN PROTEIN LIGASE"/>
    <property type="match status" value="1"/>
</dbReference>
<dbReference type="Pfam" id="PF03099">
    <property type="entry name" value="BPL_LplA_LipB"/>
    <property type="match status" value="1"/>
</dbReference>
<dbReference type="EMBL" id="LXYT01000003">
    <property type="protein sequence ID" value="OLY42856.1"/>
    <property type="molecule type" value="Genomic_DNA"/>
</dbReference>
<evidence type="ECO:0000313" key="4">
    <source>
        <dbReference type="Proteomes" id="UP000187344"/>
    </source>
</evidence>
<proteinExistence type="predicted"/>
<dbReference type="OrthoDB" id="9807064at2"/>
<dbReference type="RefSeq" id="WP_075870692.1">
    <property type="nucleotide sequence ID" value="NZ_CALYQA010000003.1"/>
</dbReference>
<protein>
    <submittedName>
        <fullName evidence="3">BirA family transcriptional regulator</fullName>
        <ecNumber evidence="3">6.3.4.15</ecNumber>
    </submittedName>
</protein>
<comment type="caution">
    <text evidence="3">The sequence shown here is derived from an EMBL/GenBank/DDBJ whole genome shotgun (WGS) entry which is preliminary data.</text>
</comment>
<dbReference type="AlphaFoldDB" id="A0A1R0F7B8"/>
<dbReference type="PANTHER" id="PTHR12835:SF5">
    <property type="entry name" value="BIOTIN--PROTEIN LIGASE"/>
    <property type="match status" value="1"/>
</dbReference>